<protein>
    <submittedName>
        <fullName evidence="2">Uncharacterized protein</fullName>
    </submittedName>
</protein>
<evidence type="ECO:0000256" key="1">
    <source>
        <dbReference type="SAM" id="MobiDB-lite"/>
    </source>
</evidence>
<accession>A0A6J8D5Y7</accession>
<evidence type="ECO:0000313" key="3">
    <source>
        <dbReference type="Proteomes" id="UP000507470"/>
    </source>
</evidence>
<organism evidence="2 3">
    <name type="scientific">Mytilus coruscus</name>
    <name type="common">Sea mussel</name>
    <dbReference type="NCBI Taxonomy" id="42192"/>
    <lineage>
        <taxon>Eukaryota</taxon>
        <taxon>Metazoa</taxon>
        <taxon>Spiralia</taxon>
        <taxon>Lophotrochozoa</taxon>
        <taxon>Mollusca</taxon>
        <taxon>Bivalvia</taxon>
        <taxon>Autobranchia</taxon>
        <taxon>Pteriomorphia</taxon>
        <taxon>Mytilida</taxon>
        <taxon>Mytiloidea</taxon>
        <taxon>Mytilidae</taxon>
        <taxon>Mytilinae</taxon>
        <taxon>Mytilus</taxon>
    </lineage>
</organism>
<keyword evidence="3" id="KW-1185">Reference proteome</keyword>
<evidence type="ECO:0000313" key="2">
    <source>
        <dbReference type="EMBL" id="CAC5403097.1"/>
    </source>
</evidence>
<reference evidence="2 3" key="1">
    <citation type="submission" date="2020-06" db="EMBL/GenBank/DDBJ databases">
        <authorList>
            <person name="Li R."/>
            <person name="Bekaert M."/>
        </authorList>
    </citation>
    <scope>NUCLEOTIDE SEQUENCE [LARGE SCALE GENOMIC DNA]</scope>
    <source>
        <strain evidence="3">wild</strain>
    </source>
</reference>
<sequence length="322" mass="36732">MTEINETYICIPCIILQELKLQENIIKDLAFVTPHRNIGGKSQETTLLREESTPLATTKPIPKPRKPKMKQQSELRASEIKVKKVEEQLKFRAKGSECTNETDPKCLLCAKEKENIEHFILKCESLRKVRNAILHEITTTLNAMGIQFDELFTNEKLQNILDLTQVAKAKKLSSQCSTNRTPYSTPAISTSYSPLQDGMWTVIKLVRSDNKISNSVISTSIRAWLGEPHKFLESSELNCKIKDLRKLCGVGLHCKYAHIRYRMVEGITALYIESTRAEHVNMVRCPMVEGVTALYIKKAPVLHMKIWFLYKGGLKISKIRLD</sequence>
<dbReference type="Proteomes" id="UP000507470">
    <property type="component" value="Unassembled WGS sequence"/>
</dbReference>
<name>A0A6J8D5Y7_MYTCO</name>
<proteinExistence type="predicted"/>
<dbReference type="EMBL" id="CACVKT020006661">
    <property type="protein sequence ID" value="CAC5403097.1"/>
    <property type="molecule type" value="Genomic_DNA"/>
</dbReference>
<dbReference type="AlphaFoldDB" id="A0A6J8D5Y7"/>
<gene>
    <name evidence="2" type="ORF">MCOR_37006</name>
</gene>
<feature type="region of interest" description="Disordered" evidence="1">
    <location>
        <begin position="52"/>
        <end position="73"/>
    </location>
</feature>